<sequence>MKPKTFLGQKVYWESDIRLRGWQLVKYMECYTNGVSNSLWRNNSGKTVRLLIY</sequence>
<dbReference type="EMBL" id="AHYR01000004">
    <property type="protein sequence ID" value="EOT42764.1"/>
    <property type="molecule type" value="Genomic_DNA"/>
</dbReference>
<gene>
    <name evidence="1" type="ORF">OMK_01125</name>
</gene>
<dbReference type="HOGENOM" id="CLU_3061202_0_0_9"/>
<organism evidence="1 2">
    <name type="scientific">Enterococcus dispar ATCC 51266</name>
    <dbReference type="NCBI Taxonomy" id="1139219"/>
    <lineage>
        <taxon>Bacteria</taxon>
        <taxon>Bacillati</taxon>
        <taxon>Bacillota</taxon>
        <taxon>Bacilli</taxon>
        <taxon>Lactobacillales</taxon>
        <taxon>Enterococcaceae</taxon>
        <taxon>Enterococcus</taxon>
    </lineage>
</organism>
<proteinExistence type="predicted"/>
<evidence type="ECO:0000313" key="2">
    <source>
        <dbReference type="Proteomes" id="UP000014127"/>
    </source>
</evidence>
<accession>S0KCX9</accession>
<keyword evidence="2" id="KW-1185">Reference proteome</keyword>
<evidence type="ECO:0000313" key="1">
    <source>
        <dbReference type="EMBL" id="EOT42764.1"/>
    </source>
</evidence>
<protein>
    <submittedName>
        <fullName evidence="1">Uncharacterized protein</fullName>
    </submittedName>
</protein>
<reference evidence="1 2" key="1">
    <citation type="submission" date="2013-03" db="EMBL/GenBank/DDBJ databases">
        <title>The Genome Sequence of Enterococcus dispar ATCC_51266 (Illumina only assembly).</title>
        <authorList>
            <consortium name="The Broad Institute Genomics Platform"/>
            <consortium name="The Broad Institute Genome Sequencing Center for Infectious Disease"/>
            <person name="Earl A."/>
            <person name="Russ C."/>
            <person name="Gilmore M."/>
            <person name="Surin D."/>
            <person name="Walker B."/>
            <person name="Young S."/>
            <person name="Zeng Q."/>
            <person name="Gargeya S."/>
            <person name="Fitzgerald M."/>
            <person name="Haas B."/>
            <person name="Abouelleil A."/>
            <person name="Allen A.W."/>
            <person name="Alvarado L."/>
            <person name="Arachchi H.M."/>
            <person name="Berlin A.M."/>
            <person name="Chapman S.B."/>
            <person name="Gainer-Dewar J."/>
            <person name="Goldberg J."/>
            <person name="Griggs A."/>
            <person name="Gujja S."/>
            <person name="Hansen M."/>
            <person name="Howarth C."/>
            <person name="Imamovic A."/>
            <person name="Ireland A."/>
            <person name="Larimer J."/>
            <person name="McCowan C."/>
            <person name="Murphy C."/>
            <person name="Pearson M."/>
            <person name="Poon T.W."/>
            <person name="Priest M."/>
            <person name="Roberts A."/>
            <person name="Saif S."/>
            <person name="Shea T."/>
            <person name="Sisk P."/>
            <person name="Sykes S."/>
            <person name="Wortman J."/>
            <person name="Nusbaum C."/>
            <person name="Birren B."/>
        </authorList>
    </citation>
    <scope>NUCLEOTIDE SEQUENCE [LARGE SCALE GENOMIC DNA]</scope>
    <source>
        <strain evidence="1 2">ATCC 51266</strain>
    </source>
</reference>
<name>S0KCX9_9ENTE</name>
<comment type="caution">
    <text evidence="1">The sequence shown here is derived from an EMBL/GenBank/DDBJ whole genome shotgun (WGS) entry which is preliminary data.</text>
</comment>
<dbReference type="AlphaFoldDB" id="S0KCX9"/>
<dbReference type="Proteomes" id="UP000014127">
    <property type="component" value="Unassembled WGS sequence"/>
</dbReference>